<sequence length="145" mass="15703">MPRRRSHTPRVFHSRPLHFQDSSSLLDLFPILRIKAVDSSTPADNPSSAKFRNRWKGALIPNCLLGYTTSVTTPIIYLSVSASSIIIQLIAIQTKAACGHLKALNDHVTIPEYVTGRSGVTPPGTYCSLSPIGDLHLPSVVMGLG</sequence>
<name>A0A9P0E444_NEZVI</name>
<protein>
    <submittedName>
        <fullName evidence="1">Uncharacterized protein</fullName>
    </submittedName>
</protein>
<accession>A0A9P0E444</accession>
<reference evidence="1" key="1">
    <citation type="submission" date="2022-01" db="EMBL/GenBank/DDBJ databases">
        <authorList>
            <person name="King R."/>
        </authorList>
    </citation>
    <scope>NUCLEOTIDE SEQUENCE</scope>
</reference>
<proteinExistence type="predicted"/>
<evidence type="ECO:0000313" key="1">
    <source>
        <dbReference type="EMBL" id="CAH1391346.1"/>
    </source>
</evidence>
<dbReference type="Proteomes" id="UP001152798">
    <property type="component" value="Chromosome 1"/>
</dbReference>
<keyword evidence="2" id="KW-1185">Reference proteome</keyword>
<organism evidence="1 2">
    <name type="scientific">Nezara viridula</name>
    <name type="common">Southern green stink bug</name>
    <name type="synonym">Cimex viridulus</name>
    <dbReference type="NCBI Taxonomy" id="85310"/>
    <lineage>
        <taxon>Eukaryota</taxon>
        <taxon>Metazoa</taxon>
        <taxon>Ecdysozoa</taxon>
        <taxon>Arthropoda</taxon>
        <taxon>Hexapoda</taxon>
        <taxon>Insecta</taxon>
        <taxon>Pterygota</taxon>
        <taxon>Neoptera</taxon>
        <taxon>Paraneoptera</taxon>
        <taxon>Hemiptera</taxon>
        <taxon>Heteroptera</taxon>
        <taxon>Panheteroptera</taxon>
        <taxon>Pentatomomorpha</taxon>
        <taxon>Pentatomoidea</taxon>
        <taxon>Pentatomidae</taxon>
        <taxon>Pentatominae</taxon>
        <taxon>Nezara</taxon>
    </lineage>
</organism>
<gene>
    <name evidence="1" type="ORF">NEZAVI_LOCUS2384</name>
</gene>
<dbReference type="AlphaFoldDB" id="A0A9P0E444"/>
<dbReference type="EMBL" id="OV725077">
    <property type="protein sequence ID" value="CAH1391346.1"/>
    <property type="molecule type" value="Genomic_DNA"/>
</dbReference>
<evidence type="ECO:0000313" key="2">
    <source>
        <dbReference type="Proteomes" id="UP001152798"/>
    </source>
</evidence>